<organism evidence="1 2">
    <name type="scientific">Taklimakanibacter albus</name>
    <dbReference type="NCBI Taxonomy" id="2800327"/>
    <lineage>
        <taxon>Bacteria</taxon>
        <taxon>Pseudomonadati</taxon>
        <taxon>Pseudomonadota</taxon>
        <taxon>Alphaproteobacteria</taxon>
        <taxon>Hyphomicrobiales</taxon>
        <taxon>Aestuariivirgaceae</taxon>
        <taxon>Taklimakanibacter</taxon>
    </lineage>
</organism>
<keyword evidence="2" id="KW-1185">Reference proteome</keyword>
<evidence type="ECO:0000313" key="1">
    <source>
        <dbReference type="EMBL" id="MBK1866148.1"/>
    </source>
</evidence>
<gene>
    <name evidence="1" type="ORF">JHL16_07255</name>
</gene>
<protein>
    <submittedName>
        <fullName evidence="1">Uncharacterized protein</fullName>
    </submittedName>
</protein>
<evidence type="ECO:0000313" key="2">
    <source>
        <dbReference type="Proteomes" id="UP000616151"/>
    </source>
</evidence>
<sequence length="295" mass="33594">MTKPTLFTFWAGRASPYQTLCIASWVAHGYDVVVYTADTDIKVPPGARQRPAEDVLDLGGHIHRYKNGFGAGSPSLHSNLFRYRLVERGDWWLDTDVVMLRSDLPETDFFLARQVNKNSLGIGIMRLPAQSPVIRDAIREVEAVIDKAEWGQTGPDLITRLVEKYGLAHKVYDRRTAYEIDYTEAIKLFDPDARREVEDRVASSLFVHLWNEIWNAIGFPQDLGPPEGSYLDGLVERFGSRGMFPARIPFASVRTWWDNREHRVRLARELREARSQAAPSPSFSFSYSYRTGAQG</sequence>
<dbReference type="EMBL" id="JAENHL010000006">
    <property type="protein sequence ID" value="MBK1866148.1"/>
    <property type="molecule type" value="Genomic_DNA"/>
</dbReference>
<name>A0ACC5R0K5_9HYPH</name>
<comment type="caution">
    <text evidence="1">The sequence shown here is derived from an EMBL/GenBank/DDBJ whole genome shotgun (WGS) entry which is preliminary data.</text>
</comment>
<reference evidence="1" key="1">
    <citation type="submission" date="2021-01" db="EMBL/GenBank/DDBJ databases">
        <authorList>
            <person name="Sun Q."/>
        </authorList>
    </citation>
    <scope>NUCLEOTIDE SEQUENCE</scope>
    <source>
        <strain evidence="1">YIM B02566</strain>
    </source>
</reference>
<accession>A0ACC5R0K5</accession>
<dbReference type="Proteomes" id="UP000616151">
    <property type="component" value="Unassembled WGS sequence"/>
</dbReference>
<proteinExistence type="predicted"/>